<dbReference type="AlphaFoldDB" id="A0A970B864"/>
<keyword evidence="3" id="KW-1185">Reference proteome</keyword>
<dbReference type="RefSeq" id="WP_168149707.1">
    <property type="nucleotide sequence ID" value="NZ_JAAVXB010000014.1"/>
</dbReference>
<evidence type="ECO:0000256" key="1">
    <source>
        <dbReference type="SAM" id="Phobius"/>
    </source>
</evidence>
<sequence length="264" mass="29507">MNWSQAFTKFLDPYELKARLFPGLLVLLPGIIYFALTFGPKNPLLVTLGSVLATCGGPSLLANFVRTWGQRAQEKLYKKWSAQPSTILLRHRDDQLSDQTTIRYHTLASSKLGIVMPSRAEEEDNPLLADKAYAAAADALRPMTNDKKKFDLLFKELVHYGYNRNAYGSRWVGFVIAIGAGLMTLFNAGVLNIDEPYFQRAHLSPASGFILSISIAMALLWALHFTGQTVKQSGFSYARRLWEALEQVPKKTAGSPRAPRVRKD</sequence>
<name>A0A970B864_9GAMM</name>
<reference evidence="2" key="1">
    <citation type="submission" date="2020-03" db="EMBL/GenBank/DDBJ databases">
        <title>Solimonas marina sp. nov., isolated from deep seawater of the Pacific Ocean.</title>
        <authorList>
            <person name="Liu X."/>
            <person name="Lai Q."/>
            <person name="Sun F."/>
            <person name="Gai Y."/>
            <person name="Li G."/>
            <person name="Shao Z."/>
        </authorList>
    </citation>
    <scope>NUCLEOTIDE SEQUENCE</scope>
    <source>
        <strain evidence="2">C16B3</strain>
    </source>
</reference>
<evidence type="ECO:0000313" key="2">
    <source>
        <dbReference type="EMBL" id="NKF24410.1"/>
    </source>
</evidence>
<proteinExistence type="predicted"/>
<dbReference type="Proteomes" id="UP000653472">
    <property type="component" value="Unassembled WGS sequence"/>
</dbReference>
<dbReference type="EMBL" id="JAAVXB010000014">
    <property type="protein sequence ID" value="NKF24410.1"/>
    <property type="molecule type" value="Genomic_DNA"/>
</dbReference>
<evidence type="ECO:0000313" key="3">
    <source>
        <dbReference type="Proteomes" id="UP000653472"/>
    </source>
</evidence>
<protein>
    <submittedName>
        <fullName evidence="2">Uncharacterized protein</fullName>
    </submittedName>
</protein>
<feature type="transmembrane region" description="Helical" evidence="1">
    <location>
        <begin position="203"/>
        <end position="223"/>
    </location>
</feature>
<feature type="transmembrane region" description="Helical" evidence="1">
    <location>
        <begin position="20"/>
        <end position="38"/>
    </location>
</feature>
<gene>
    <name evidence="2" type="ORF">G7Y82_19035</name>
</gene>
<organism evidence="2 3">
    <name type="scientific">Solimonas marina</name>
    <dbReference type="NCBI Taxonomy" id="2714601"/>
    <lineage>
        <taxon>Bacteria</taxon>
        <taxon>Pseudomonadati</taxon>
        <taxon>Pseudomonadota</taxon>
        <taxon>Gammaproteobacteria</taxon>
        <taxon>Nevskiales</taxon>
        <taxon>Nevskiaceae</taxon>
        <taxon>Solimonas</taxon>
    </lineage>
</organism>
<feature type="transmembrane region" description="Helical" evidence="1">
    <location>
        <begin position="171"/>
        <end position="191"/>
    </location>
</feature>
<keyword evidence="1" id="KW-0472">Membrane</keyword>
<keyword evidence="1" id="KW-0812">Transmembrane</keyword>
<accession>A0A970B864</accession>
<keyword evidence="1" id="KW-1133">Transmembrane helix</keyword>
<comment type="caution">
    <text evidence="2">The sequence shown here is derived from an EMBL/GenBank/DDBJ whole genome shotgun (WGS) entry which is preliminary data.</text>
</comment>
<feature type="transmembrane region" description="Helical" evidence="1">
    <location>
        <begin position="44"/>
        <end position="65"/>
    </location>
</feature>